<dbReference type="EC" id="2.1.1.177" evidence="5"/>
<name>A0A0E9M0F1_9BACT</name>
<comment type="subunit">
    <text evidence="5">Homodimer.</text>
</comment>
<dbReference type="PANTHER" id="PTHR33603">
    <property type="entry name" value="METHYLTRANSFERASE"/>
    <property type="match status" value="1"/>
</dbReference>
<feature type="binding site" evidence="5">
    <location>
        <begin position="124"/>
        <end position="129"/>
    </location>
    <ligand>
        <name>S-adenosyl-L-methionine</name>
        <dbReference type="ChEBI" id="CHEBI:59789"/>
    </ligand>
</feature>
<keyword evidence="1 5" id="KW-0489">Methyltransferase</keyword>
<reference evidence="6 7" key="1">
    <citation type="journal article" date="2015" name="Microbes Environ.">
        <title>Distribution and evolution of nitrogen fixation genes in the phylum bacteroidetes.</title>
        <authorList>
            <person name="Inoue J."/>
            <person name="Oshima K."/>
            <person name="Suda W."/>
            <person name="Sakamoto M."/>
            <person name="Iino T."/>
            <person name="Noda S."/>
            <person name="Hongoh Y."/>
            <person name="Hattori M."/>
            <person name="Ohkuma M."/>
        </authorList>
    </citation>
    <scope>NUCLEOTIDE SEQUENCE [LARGE SCALE GENOMIC DNA]</scope>
    <source>
        <strain evidence="6">JCM 15548</strain>
    </source>
</reference>
<feature type="binding site" evidence="5">
    <location>
        <position position="105"/>
    </location>
    <ligand>
        <name>S-adenosyl-L-methionine</name>
        <dbReference type="ChEBI" id="CHEBI:59789"/>
    </ligand>
</feature>
<keyword evidence="7" id="KW-1185">Reference proteome</keyword>
<keyword evidence="3 5" id="KW-0949">S-adenosyl-L-methionine</keyword>
<evidence type="ECO:0000256" key="5">
    <source>
        <dbReference type="HAMAP-Rule" id="MF_00658"/>
    </source>
</evidence>
<dbReference type="InterPro" id="IPR029028">
    <property type="entry name" value="Alpha/beta_knot_MTases"/>
</dbReference>
<comment type="similarity">
    <text evidence="4 5">Belongs to the RNA methyltransferase RlmH family.</text>
</comment>
<dbReference type="SUPFAM" id="SSF75217">
    <property type="entry name" value="alpha/beta knot"/>
    <property type="match status" value="1"/>
</dbReference>
<evidence type="ECO:0000256" key="3">
    <source>
        <dbReference type="ARBA" id="ARBA00022691"/>
    </source>
</evidence>
<dbReference type="RefSeq" id="WP_227625820.1">
    <property type="nucleotide sequence ID" value="NZ_BAZW01000034.1"/>
</dbReference>
<dbReference type="Gene3D" id="3.40.1280.10">
    <property type="match status" value="1"/>
</dbReference>
<keyword evidence="2 5" id="KW-0808">Transferase</keyword>
<keyword evidence="5" id="KW-0698">rRNA processing</keyword>
<keyword evidence="5" id="KW-0963">Cytoplasm</keyword>
<protein>
    <recommendedName>
        <fullName evidence="5">Ribosomal RNA large subunit methyltransferase H</fullName>
        <ecNumber evidence="5">2.1.1.177</ecNumber>
    </recommendedName>
    <alternativeName>
        <fullName evidence="5">23S rRNA (pseudouridine1915-N3)-methyltransferase</fullName>
    </alternativeName>
    <alternativeName>
        <fullName evidence="5">23S rRNA m3Psi1915 methyltransferase</fullName>
    </alternativeName>
    <alternativeName>
        <fullName evidence="5">rRNA (pseudouridine-N3-)-methyltransferase RlmH</fullName>
    </alternativeName>
</protein>
<dbReference type="GO" id="GO:0005737">
    <property type="term" value="C:cytoplasm"/>
    <property type="evidence" value="ECO:0007669"/>
    <property type="project" value="UniProtKB-SubCell"/>
</dbReference>
<dbReference type="PIRSF" id="PIRSF004505">
    <property type="entry name" value="MT_bac"/>
    <property type="match status" value="1"/>
</dbReference>
<sequence length="148" mass="17099">MKTYLVMIGRTDNAWLNAGVEEYYKRIARYAPFEPIVIQDIRRGASMPEKVLKDKEGALILKQLSGGDILVLLDEKGRQMSSREFSVFVQKQMLAGIRRLFFIIGGAYGFSDAVYQRADYQISLSKMTYSHQMVRLIFAEQLYRPILF</sequence>
<comment type="function">
    <text evidence="5">Specifically methylates the pseudouridine at position 1915 (m3Psi1915) in 23S rRNA.</text>
</comment>
<organism evidence="6 7">
    <name type="scientific">Geofilum rubicundum JCM 15548</name>
    <dbReference type="NCBI Taxonomy" id="1236989"/>
    <lineage>
        <taxon>Bacteria</taxon>
        <taxon>Pseudomonadati</taxon>
        <taxon>Bacteroidota</taxon>
        <taxon>Bacteroidia</taxon>
        <taxon>Marinilabiliales</taxon>
        <taxon>Marinilabiliaceae</taxon>
        <taxon>Geofilum</taxon>
    </lineage>
</organism>
<evidence type="ECO:0000313" key="7">
    <source>
        <dbReference type="Proteomes" id="UP000032900"/>
    </source>
</evidence>
<dbReference type="STRING" id="1236989.JCM15548_13289"/>
<accession>A0A0E9M0F1</accession>
<gene>
    <name evidence="5" type="primary">rlmH</name>
    <name evidence="6" type="ORF">JCM15548_13289</name>
</gene>
<dbReference type="Pfam" id="PF02590">
    <property type="entry name" value="SPOUT_MTase"/>
    <property type="match status" value="1"/>
</dbReference>
<feature type="binding site" evidence="5">
    <location>
        <position position="73"/>
    </location>
    <ligand>
        <name>S-adenosyl-L-methionine</name>
        <dbReference type="ChEBI" id="CHEBI:59789"/>
    </ligand>
</feature>
<proteinExistence type="inferred from homology"/>
<comment type="catalytic activity">
    <reaction evidence="5">
        <text>pseudouridine(1915) in 23S rRNA + S-adenosyl-L-methionine = N(3)-methylpseudouridine(1915) in 23S rRNA + S-adenosyl-L-homocysteine + H(+)</text>
        <dbReference type="Rhea" id="RHEA:42752"/>
        <dbReference type="Rhea" id="RHEA-COMP:10221"/>
        <dbReference type="Rhea" id="RHEA-COMP:10222"/>
        <dbReference type="ChEBI" id="CHEBI:15378"/>
        <dbReference type="ChEBI" id="CHEBI:57856"/>
        <dbReference type="ChEBI" id="CHEBI:59789"/>
        <dbReference type="ChEBI" id="CHEBI:65314"/>
        <dbReference type="ChEBI" id="CHEBI:74486"/>
        <dbReference type="EC" id="2.1.1.177"/>
    </reaction>
</comment>
<comment type="caution">
    <text evidence="6">The sequence shown here is derived from an EMBL/GenBank/DDBJ whole genome shotgun (WGS) entry which is preliminary data.</text>
</comment>
<evidence type="ECO:0000256" key="2">
    <source>
        <dbReference type="ARBA" id="ARBA00022679"/>
    </source>
</evidence>
<dbReference type="Proteomes" id="UP000032900">
    <property type="component" value="Unassembled WGS sequence"/>
</dbReference>
<dbReference type="InterPro" id="IPR029026">
    <property type="entry name" value="tRNA_m1G_MTases_N"/>
</dbReference>
<dbReference type="GO" id="GO:0070038">
    <property type="term" value="F:rRNA (pseudouridine-N3-)-methyltransferase activity"/>
    <property type="evidence" value="ECO:0007669"/>
    <property type="project" value="UniProtKB-UniRule"/>
</dbReference>
<evidence type="ECO:0000313" key="6">
    <source>
        <dbReference type="EMBL" id="GAO30964.1"/>
    </source>
</evidence>
<dbReference type="AlphaFoldDB" id="A0A0E9M0F1"/>
<dbReference type="PANTHER" id="PTHR33603:SF1">
    <property type="entry name" value="RIBOSOMAL RNA LARGE SUBUNIT METHYLTRANSFERASE H"/>
    <property type="match status" value="1"/>
</dbReference>
<dbReference type="InterPro" id="IPR003742">
    <property type="entry name" value="RlmH-like"/>
</dbReference>
<dbReference type="CDD" id="cd18081">
    <property type="entry name" value="RlmH-like"/>
    <property type="match status" value="1"/>
</dbReference>
<evidence type="ECO:0000256" key="4">
    <source>
        <dbReference type="ARBA" id="ARBA00038303"/>
    </source>
</evidence>
<evidence type="ECO:0000256" key="1">
    <source>
        <dbReference type="ARBA" id="ARBA00022603"/>
    </source>
</evidence>
<comment type="subcellular location">
    <subcellularLocation>
        <location evidence="5">Cytoplasm</location>
    </subcellularLocation>
</comment>
<dbReference type="HAMAP" id="MF_00658">
    <property type="entry name" value="23SrRNA_methyltr_H"/>
    <property type="match status" value="1"/>
</dbReference>
<dbReference type="EMBL" id="BAZW01000034">
    <property type="protein sequence ID" value="GAO30964.1"/>
    <property type="molecule type" value="Genomic_DNA"/>
</dbReference>